<feature type="region of interest" description="Disordered" evidence="1">
    <location>
        <begin position="206"/>
        <end position="233"/>
    </location>
</feature>
<dbReference type="InterPro" id="IPR051928">
    <property type="entry name" value="NorD/CobT"/>
</dbReference>
<evidence type="ECO:0000313" key="5">
    <source>
        <dbReference type="Proteomes" id="UP000315112"/>
    </source>
</evidence>
<evidence type="ECO:0000313" key="6">
    <source>
        <dbReference type="Proteomes" id="UP000437862"/>
    </source>
</evidence>
<dbReference type="Gene3D" id="3.40.50.410">
    <property type="entry name" value="von Willebrand factor, type A domain"/>
    <property type="match status" value="1"/>
</dbReference>
<organism evidence="4 5">
    <name type="scientific">Pseudoduganella flava</name>
    <dbReference type="NCBI Taxonomy" id="871742"/>
    <lineage>
        <taxon>Bacteria</taxon>
        <taxon>Pseudomonadati</taxon>
        <taxon>Pseudomonadota</taxon>
        <taxon>Betaproteobacteria</taxon>
        <taxon>Burkholderiales</taxon>
        <taxon>Oxalobacteraceae</taxon>
        <taxon>Telluria group</taxon>
        <taxon>Pseudoduganella</taxon>
    </lineage>
</organism>
<dbReference type="EMBL" id="VLKW01000002">
    <property type="protein sequence ID" value="TWI49968.1"/>
    <property type="molecule type" value="Genomic_DNA"/>
</dbReference>
<dbReference type="PROSITE" id="PS50234">
    <property type="entry name" value="VWFA"/>
    <property type="match status" value="1"/>
</dbReference>
<dbReference type="InterPro" id="IPR002035">
    <property type="entry name" value="VWF_A"/>
</dbReference>
<dbReference type="SUPFAM" id="SSF53300">
    <property type="entry name" value="vWA-like"/>
    <property type="match status" value="1"/>
</dbReference>
<evidence type="ECO:0000256" key="1">
    <source>
        <dbReference type="SAM" id="MobiDB-lite"/>
    </source>
</evidence>
<evidence type="ECO:0000313" key="3">
    <source>
        <dbReference type="EMBL" id="QGZ38480.1"/>
    </source>
</evidence>
<reference evidence="4 5" key="1">
    <citation type="journal article" date="2015" name="Stand. Genomic Sci.">
        <title>Genomic Encyclopedia of Bacterial and Archaeal Type Strains, Phase III: the genomes of soil and plant-associated and newly described type strains.</title>
        <authorList>
            <person name="Whitman W.B."/>
            <person name="Woyke T."/>
            <person name="Klenk H.P."/>
            <person name="Zhou Y."/>
            <person name="Lilburn T.G."/>
            <person name="Beck B.J."/>
            <person name="De Vos P."/>
            <person name="Vandamme P."/>
            <person name="Eisen J.A."/>
            <person name="Garrity G."/>
            <person name="Hugenholtz P."/>
            <person name="Kyrpides N.C."/>
        </authorList>
    </citation>
    <scope>NUCLEOTIDE SEQUENCE [LARGE SCALE GENOMIC DNA]</scope>
    <source>
        <strain evidence="4 5">CGMCC 1.10685</strain>
    </source>
</reference>
<evidence type="ECO:0000259" key="2">
    <source>
        <dbReference type="PROSITE" id="PS50234"/>
    </source>
</evidence>
<accession>A0A562PZZ3</accession>
<evidence type="ECO:0000313" key="4">
    <source>
        <dbReference type="EMBL" id="TWI49968.1"/>
    </source>
</evidence>
<dbReference type="PANTHER" id="PTHR41248:SF1">
    <property type="entry name" value="NORD PROTEIN"/>
    <property type="match status" value="1"/>
</dbReference>
<dbReference type="CDD" id="cd01454">
    <property type="entry name" value="vWA_norD_type"/>
    <property type="match status" value="1"/>
</dbReference>
<feature type="domain" description="VWFA" evidence="2">
    <location>
        <begin position="479"/>
        <end position="629"/>
    </location>
</feature>
<dbReference type="RefSeq" id="WP_145873615.1">
    <property type="nucleotide sequence ID" value="NZ_CP046904.1"/>
</dbReference>
<dbReference type="Proteomes" id="UP000437862">
    <property type="component" value="Chromosome"/>
</dbReference>
<dbReference type="Proteomes" id="UP000315112">
    <property type="component" value="Unassembled WGS sequence"/>
</dbReference>
<sequence length="669" mass="72337">MPEAEDVIADAARHTAVYIHALWRRHRPPHPRAGMLRLPDAARRLHLLAAAVFGRDFRLRASSPPAPPTWLARLVHRGQAPASPLALPATDDADIWLPADFGLDEPEQASMGRYRVLLLQQAMRAVRGSAAGMPHEADAAVRTLYLLCEADAADAALARLLPGLAPELDALRAATLSRRPPLPALRPELQPIEALLRALLAAPAGDADPATPARSLQRAKELAAQLPPGSRTFRGRLLTPDWWCGELRPPGPCASAPRQDADAGAGDDVPTRSARLPRQPRVRQPGENEDDDAPMGPSMVQTAEPQQKAEDPLGLQRPLDREEGAAAEELADALSELDEARLVATPGTPQEVLTADDPPAGHARVSPAAAAGTGTFRYPEWDWRRAAYLDPGTTVHVRPAPPGDPAWVEHTLARRAGLLGDVRRRFELLRARRQRLHAQLDGDDVDLQAWLDAQADVQAGLPLSQRLYAAERHTRRDLAVTLLVDVSGSTDGWVAPHSRVIDVEREALLLVCTALDTLGERFSVRAFSGAGPHGVTVADVKTFAAPFDAAARLRIAGLEPDRYTRAGAALRHAATGLMAVPAAHRLLLLLSDGKPNDQDGYDGPYGIEDMRQAVIEARLQGIRPFCLTVDHAGPAYLPRIFGAGQYGLLPRTELMPALLLDWLRRLVSA</sequence>
<dbReference type="AlphaFoldDB" id="A0A562PZZ3"/>
<feature type="region of interest" description="Disordered" evidence="1">
    <location>
        <begin position="250"/>
        <end position="312"/>
    </location>
</feature>
<dbReference type="InterPro" id="IPR036465">
    <property type="entry name" value="vWFA_dom_sf"/>
</dbReference>
<gene>
    <name evidence="3" type="ORF">GO485_05035</name>
    <name evidence="4" type="ORF">IP92_01192</name>
</gene>
<dbReference type="SMART" id="SM00327">
    <property type="entry name" value="VWA"/>
    <property type="match status" value="1"/>
</dbReference>
<protein>
    <submittedName>
        <fullName evidence="4">Nitric oxide reductase NorD protein</fullName>
    </submittedName>
</protein>
<dbReference type="EMBL" id="CP046904">
    <property type="protein sequence ID" value="QGZ38480.1"/>
    <property type="molecule type" value="Genomic_DNA"/>
</dbReference>
<name>A0A562PZZ3_9BURK</name>
<dbReference type="OrthoDB" id="9758211at2"/>
<reference evidence="4" key="2">
    <citation type="submission" date="2019-07" db="EMBL/GenBank/DDBJ databases">
        <authorList>
            <person name="Whitman W."/>
            <person name="Huntemann M."/>
            <person name="Clum A."/>
            <person name="Pillay M."/>
            <person name="Palaniappan K."/>
            <person name="Varghese N."/>
            <person name="Mikhailova N."/>
            <person name="Stamatis D."/>
            <person name="Reddy T."/>
            <person name="Daum C."/>
            <person name="Shapiro N."/>
            <person name="Ivanova N."/>
            <person name="Kyrpides N."/>
            <person name="Woyke T."/>
        </authorList>
    </citation>
    <scope>NUCLEOTIDE SEQUENCE</scope>
    <source>
        <strain evidence="4">CGMCC 1.10685</strain>
    </source>
</reference>
<keyword evidence="6" id="KW-1185">Reference proteome</keyword>
<dbReference type="PANTHER" id="PTHR41248">
    <property type="entry name" value="NORD PROTEIN"/>
    <property type="match status" value="1"/>
</dbReference>
<reference evidence="3 6" key="3">
    <citation type="submission" date="2019-12" db="EMBL/GenBank/DDBJ databases">
        <title>Draft Genome Sequences of Six Type Strains of the Genus Massilia.</title>
        <authorList>
            <person name="Miess H."/>
            <person name="Frediansyah A."/>
            <person name="Goeker M."/>
            <person name="Gross H."/>
        </authorList>
    </citation>
    <scope>NUCLEOTIDE SEQUENCE [LARGE SCALE GENOMIC DNA]</scope>
    <source>
        <strain evidence="3 6">DSM 26639</strain>
    </source>
</reference>
<proteinExistence type="predicted"/>